<dbReference type="EMBL" id="CAJJDM010000064">
    <property type="protein sequence ID" value="CAD8080065.1"/>
    <property type="molecule type" value="Genomic_DNA"/>
</dbReference>
<gene>
    <name evidence="3" type="ORF">PPRIM_AZ9-3.1.T0630074</name>
</gene>
<dbReference type="OMA" id="FQSRWIN"/>
<dbReference type="AlphaFoldDB" id="A0A8S1MTH6"/>
<feature type="chain" id="PRO_5035889932" evidence="2">
    <location>
        <begin position="17"/>
        <end position="532"/>
    </location>
</feature>
<reference evidence="3" key="1">
    <citation type="submission" date="2021-01" db="EMBL/GenBank/DDBJ databases">
        <authorList>
            <consortium name="Genoscope - CEA"/>
            <person name="William W."/>
        </authorList>
    </citation>
    <scope>NUCLEOTIDE SEQUENCE</scope>
</reference>
<accession>A0A8S1MTH6</accession>
<feature type="signal peptide" evidence="2">
    <location>
        <begin position="1"/>
        <end position="16"/>
    </location>
</feature>
<proteinExistence type="predicted"/>
<keyword evidence="4" id="KW-1185">Reference proteome</keyword>
<name>A0A8S1MTH6_PARPR</name>
<evidence type="ECO:0000313" key="3">
    <source>
        <dbReference type="EMBL" id="CAD8080065.1"/>
    </source>
</evidence>
<feature type="coiled-coil region" evidence="1">
    <location>
        <begin position="89"/>
        <end position="171"/>
    </location>
</feature>
<keyword evidence="1" id="KW-0175">Coiled coil</keyword>
<comment type="caution">
    <text evidence="3">The sequence shown here is derived from an EMBL/GenBank/DDBJ whole genome shotgun (WGS) entry which is preliminary data.</text>
</comment>
<evidence type="ECO:0000256" key="1">
    <source>
        <dbReference type="SAM" id="Coils"/>
    </source>
</evidence>
<protein>
    <submittedName>
        <fullName evidence="3">Uncharacterized protein</fullName>
    </submittedName>
</protein>
<evidence type="ECO:0000256" key="2">
    <source>
        <dbReference type="SAM" id="SignalP"/>
    </source>
</evidence>
<evidence type="ECO:0000313" key="4">
    <source>
        <dbReference type="Proteomes" id="UP000688137"/>
    </source>
</evidence>
<sequence length="532" mass="63044">MLYILTLTQLLFLVVTQDPVDKLFEFQQLMKQKIKVPKQKISEYDSSDIFSEGYITVSELSEEDEYQQYDEISQYDMVDESDESDDEDEMIIQQQKEQQRIELQKIEQQKIEQQRIEQQRQEQLKLEQQRQEQLRLEQQIKEQQLMELQKLERLKLEQQTQIIENEKKKKQIIEIPEQWSDDDDDNNNQIIQVTKQQKKRKQKKPEFDDNQILEVLNTAKKTKVQSLEDFEEMEKKIVKKKKKKESIPEDEFVQKVPAQNQTFIHFNNKNNYLELAPCSNNPIQQRACSLCKSEVGYQLDDDNWYMIGLQHGYKKEFLLLIEITKQSFGDSQLYLSFSSNGSACMTSDTLKQDIDVENVLQRFSGKSWRHFIKNELFALPQKLEGRSFQFKAIYQNKQFTFSDFEIKFTSNLIQELKSLSNQEVTIRTNTIEFIGEQLQCTLTGLMKQQNDELPYSLKFKNGEATSELLIPNCQIPLHNEILYGVSDLYFGEYFKETLQQKLKGNFRGDFNATTSFENGKLKVRLAMKKFNK</sequence>
<organism evidence="3 4">
    <name type="scientific">Paramecium primaurelia</name>
    <dbReference type="NCBI Taxonomy" id="5886"/>
    <lineage>
        <taxon>Eukaryota</taxon>
        <taxon>Sar</taxon>
        <taxon>Alveolata</taxon>
        <taxon>Ciliophora</taxon>
        <taxon>Intramacronucleata</taxon>
        <taxon>Oligohymenophorea</taxon>
        <taxon>Peniculida</taxon>
        <taxon>Parameciidae</taxon>
        <taxon>Paramecium</taxon>
    </lineage>
</organism>
<dbReference type="Proteomes" id="UP000688137">
    <property type="component" value="Unassembled WGS sequence"/>
</dbReference>
<keyword evidence="2" id="KW-0732">Signal</keyword>